<dbReference type="Pfam" id="PF12796">
    <property type="entry name" value="Ank_2"/>
    <property type="match status" value="2"/>
</dbReference>
<dbReference type="SMART" id="SM00248">
    <property type="entry name" value="ANK"/>
    <property type="match status" value="6"/>
</dbReference>
<dbReference type="AlphaFoldDB" id="A0A1Q9E5C5"/>
<dbReference type="InterPro" id="IPR036770">
    <property type="entry name" value="Ankyrin_rpt-contain_sf"/>
</dbReference>
<dbReference type="GO" id="GO:0003729">
    <property type="term" value="F:mRNA binding"/>
    <property type="evidence" value="ECO:0007669"/>
    <property type="project" value="TreeGrafter"/>
</dbReference>
<dbReference type="Gene3D" id="1.25.40.10">
    <property type="entry name" value="Tetratricopeptide repeat domain"/>
    <property type="match status" value="3"/>
</dbReference>
<evidence type="ECO:0000256" key="1">
    <source>
        <dbReference type="PROSITE-ProRule" id="PRU00023"/>
    </source>
</evidence>
<dbReference type="Gene3D" id="1.25.40.20">
    <property type="entry name" value="Ankyrin repeat-containing domain"/>
    <property type="match status" value="2"/>
</dbReference>
<comment type="caution">
    <text evidence="2">The sequence shown here is derived from an EMBL/GenBank/DDBJ whole genome shotgun (WGS) entry which is preliminary data.</text>
</comment>
<dbReference type="InterPro" id="IPR002110">
    <property type="entry name" value="Ankyrin_rpt"/>
</dbReference>
<accession>A0A1Q9E5C5</accession>
<keyword evidence="1" id="KW-0040">ANK repeat</keyword>
<organism evidence="2 3">
    <name type="scientific">Symbiodinium microadriaticum</name>
    <name type="common">Dinoflagellate</name>
    <name type="synonym">Zooxanthella microadriatica</name>
    <dbReference type="NCBI Taxonomy" id="2951"/>
    <lineage>
        <taxon>Eukaryota</taxon>
        <taxon>Sar</taxon>
        <taxon>Alveolata</taxon>
        <taxon>Dinophyceae</taxon>
        <taxon>Suessiales</taxon>
        <taxon>Symbiodiniaceae</taxon>
        <taxon>Symbiodinium</taxon>
    </lineage>
</organism>
<dbReference type="EMBL" id="LSRX01000260">
    <property type="protein sequence ID" value="OLQ02609.1"/>
    <property type="molecule type" value="Genomic_DNA"/>
</dbReference>
<gene>
    <name evidence="2" type="ORF">AK812_SmicGene14531</name>
</gene>
<dbReference type="SUPFAM" id="SSF48403">
    <property type="entry name" value="Ankyrin repeat"/>
    <property type="match status" value="1"/>
</dbReference>
<dbReference type="Pfam" id="PF00023">
    <property type="entry name" value="Ank"/>
    <property type="match status" value="1"/>
</dbReference>
<sequence>MADGRHAERQLVDANHGLTSLRRRGRWRQAAHAFCTLRPRTLRPNVFSYSIAISAHEQARAWTRGLRLLSGMRSVRVAPNVYSFSGVLGSCLRIGPWRLALVLLALMPIVAVPPDEEDVGFGSQLAALEKPSKWELAVCVLRRMRCLEVLPNRICYSATLSAEEPGRQWRIAVQLLRDMHSVRILPDEISQSSGLSACERGGQWARAMQILQRMPGCRITPNDFSYNGAISACASVGGWQRALRLEGAMARGRVVLDEIGHNGLLGSCEAAGLWALALSLLLRMGLCRCTPDDISYNSALPACGRAGRWQSTLRLVQAVWLARLTPSKLSYNSAVASWEQRGASSTCWQPCCSHRSHSLPRREGDFTVEADRPKVKALTDELLKLKCHSLWLRRDMLNWRFYQSLFPRGQGHPQKAEEDIDTFLQRYNFTSEHQHLEQGGLSPLMLASIEGNITIIKKLVEGKADVNELMTWDIKDAQLEGHHTALSLAAALSTRTTVLTLLNLKADLYIPKDRLGSNALMTAARFGNSDVLPLLVGGPSDLSLQNNFGGRPLHVASISENPSATRTLLQLRCDPDTATNIGCPVLCFSPQYGTSPGHAEMLLKARADPNISRAPVGASAISLSENWMRKVREGKATLAETNLALCNRGTPLHFAALNGSLEIVKLLLEYQADQDATWSDQKITPLALAEQQGQMAVVALLKSAAAGPASS</sequence>
<dbReference type="PROSITE" id="PS50297">
    <property type="entry name" value="ANK_REP_REGION"/>
    <property type="match status" value="2"/>
</dbReference>
<protein>
    <submittedName>
        <fullName evidence="2">Pentatricopeptide repeat-containing protein, chloroplastic</fullName>
    </submittedName>
</protein>
<dbReference type="InterPro" id="IPR002885">
    <property type="entry name" value="PPR_rpt"/>
</dbReference>
<evidence type="ECO:0000313" key="2">
    <source>
        <dbReference type="EMBL" id="OLQ02609.1"/>
    </source>
</evidence>
<feature type="repeat" description="ANK" evidence="1">
    <location>
        <begin position="515"/>
        <end position="547"/>
    </location>
</feature>
<dbReference type="PROSITE" id="PS50088">
    <property type="entry name" value="ANK_REPEAT"/>
    <property type="match status" value="3"/>
</dbReference>
<proteinExistence type="predicted"/>
<feature type="repeat" description="ANK" evidence="1">
    <location>
        <begin position="647"/>
        <end position="679"/>
    </location>
</feature>
<feature type="repeat" description="ANK" evidence="1">
    <location>
        <begin position="439"/>
        <end position="471"/>
    </location>
</feature>
<keyword evidence="3" id="KW-1185">Reference proteome</keyword>
<name>A0A1Q9E5C5_SYMMI</name>
<reference evidence="2 3" key="1">
    <citation type="submission" date="2016-02" db="EMBL/GenBank/DDBJ databases">
        <title>Genome analysis of coral dinoflagellate symbionts highlights evolutionary adaptations to a symbiotic lifestyle.</title>
        <authorList>
            <person name="Aranda M."/>
            <person name="Li Y."/>
            <person name="Liew Y.J."/>
            <person name="Baumgarten S."/>
            <person name="Simakov O."/>
            <person name="Wilson M."/>
            <person name="Piel J."/>
            <person name="Ashoor H."/>
            <person name="Bougouffa S."/>
            <person name="Bajic V.B."/>
            <person name="Ryu T."/>
            <person name="Ravasi T."/>
            <person name="Bayer T."/>
            <person name="Micklem G."/>
            <person name="Kim H."/>
            <person name="Bhak J."/>
            <person name="Lajeunesse T.C."/>
            <person name="Voolstra C.R."/>
        </authorList>
    </citation>
    <scope>NUCLEOTIDE SEQUENCE [LARGE SCALE GENOMIC DNA]</scope>
    <source>
        <strain evidence="2 3">CCMP2467</strain>
    </source>
</reference>
<dbReference type="OrthoDB" id="20872at2759"/>
<dbReference type="Proteomes" id="UP000186817">
    <property type="component" value="Unassembled WGS sequence"/>
</dbReference>
<dbReference type="PANTHER" id="PTHR47938">
    <property type="entry name" value="RESPIRATORY COMPLEX I CHAPERONE (CIA84), PUTATIVE (AFU_ORTHOLOGUE AFUA_2G06020)-RELATED"/>
    <property type="match status" value="1"/>
</dbReference>
<evidence type="ECO:0000313" key="3">
    <source>
        <dbReference type="Proteomes" id="UP000186817"/>
    </source>
</evidence>
<dbReference type="Pfam" id="PF13812">
    <property type="entry name" value="PPR_3"/>
    <property type="match status" value="1"/>
</dbReference>
<dbReference type="PANTHER" id="PTHR47938:SF35">
    <property type="entry name" value="PENTATRICOPEPTIDE REPEAT-CONTAINING PROTEIN 4, MITOCHONDRIAL-RELATED"/>
    <property type="match status" value="1"/>
</dbReference>
<dbReference type="InterPro" id="IPR011990">
    <property type="entry name" value="TPR-like_helical_dom_sf"/>
</dbReference>